<proteinExistence type="inferred from homology"/>
<dbReference type="OrthoDB" id="2098203at2759"/>
<dbReference type="Pfam" id="PF09812">
    <property type="entry name" value="MRP-L28"/>
    <property type="match status" value="1"/>
</dbReference>
<feature type="compositionally biased region" description="Low complexity" evidence="8">
    <location>
        <begin position="29"/>
        <end position="38"/>
    </location>
</feature>
<protein>
    <recommendedName>
        <fullName evidence="7">Large ribosomal subunit protein mL40</fullName>
    </recommendedName>
</protein>
<dbReference type="PANTHER" id="PTHR39150">
    <property type="entry name" value="54S RIBOSOMAL PROTEIN L28, MITOCHONDRIAL"/>
    <property type="match status" value="1"/>
</dbReference>
<evidence type="ECO:0000313" key="10">
    <source>
        <dbReference type="Proteomes" id="UP001140217"/>
    </source>
</evidence>
<comment type="similarity">
    <text evidence="2">Belongs to the mitochondrion-specific ribosomal protein mL40 family.</text>
</comment>
<dbReference type="Proteomes" id="UP001140217">
    <property type="component" value="Unassembled WGS sequence"/>
</dbReference>
<dbReference type="GO" id="GO:0003735">
    <property type="term" value="F:structural constituent of ribosome"/>
    <property type="evidence" value="ECO:0007669"/>
    <property type="project" value="InterPro"/>
</dbReference>
<feature type="region of interest" description="Disordered" evidence="8">
    <location>
        <begin position="29"/>
        <end position="55"/>
    </location>
</feature>
<dbReference type="EMBL" id="JANBUL010000059">
    <property type="protein sequence ID" value="KAJ2782913.1"/>
    <property type="molecule type" value="Genomic_DNA"/>
</dbReference>
<keyword evidence="6" id="KW-0687">Ribonucleoprotein</keyword>
<comment type="caution">
    <text evidence="9">The sequence shown here is derived from an EMBL/GenBank/DDBJ whole genome shotgun (WGS) entry which is preliminary data.</text>
</comment>
<dbReference type="GO" id="GO:1990904">
    <property type="term" value="C:ribonucleoprotein complex"/>
    <property type="evidence" value="ECO:0007669"/>
    <property type="project" value="UniProtKB-KW"/>
</dbReference>
<dbReference type="AlphaFoldDB" id="A0A9W8HAZ9"/>
<dbReference type="InterPro" id="IPR042831">
    <property type="entry name" value="Ribosomal_mL40_fung"/>
</dbReference>
<sequence length="165" mass="17785">MVVVGGRAAAAAGISARVRPGLLRAAKAAAGAKSSSSGSSGGAGTRRGANQTTADPRYEQMKQILFYQEPRTLPAASEEDVERHLAILRAEKIFKMTASARRRAEREARFAAMEAAYEALAEADPRLYEAACKKESSATFPRQMRVPTETPPTKIWDYLGAQAQQ</sequence>
<evidence type="ECO:0000256" key="7">
    <source>
        <dbReference type="ARBA" id="ARBA00035192"/>
    </source>
</evidence>
<accession>A0A9W8HAZ9</accession>
<evidence type="ECO:0000256" key="2">
    <source>
        <dbReference type="ARBA" id="ARBA00009360"/>
    </source>
</evidence>
<evidence type="ECO:0000256" key="4">
    <source>
        <dbReference type="ARBA" id="ARBA00022980"/>
    </source>
</evidence>
<evidence type="ECO:0000256" key="8">
    <source>
        <dbReference type="SAM" id="MobiDB-lite"/>
    </source>
</evidence>
<gene>
    <name evidence="9" type="ORF">H4R18_001992</name>
</gene>
<dbReference type="GO" id="GO:0005840">
    <property type="term" value="C:ribosome"/>
    <property type="evidence" value="ECO:0007669"/>
    <property type="project" value="UniProtKB-KW"/>
</dbReference>
<keyword evidence="4" id="KW-0689">Ribosomal protein</keyword>
<evidence type="ECO:0000256" key="3">
    <source>
        <dbReference type="ARBA" id="ARBA00022946"/>
    </source>
</evidence>
<dbReference type="Gene3D" id="6.10.250.3440">
    <property type="match status" value="1"/>
</dbReference>
<dbReference type="InterPro" id="IPR019192">
    <property type="entry name" value="Ribosomal_mL40"/>
</dbReference>
<evidence type="ECO:0000256" key="6">
    <source>
        <dbReference type="ARBA" id="ARBA00023274"/>
    </source>
</evidence>
<dbReference type="PANTHER" id="PTHR39150:SF1">
    <property type="entry name" value="LARGE RIBOSOMAL SUBUNIT PROTEIN ML40"/>
    <property type="match status" value="1"/>
</dbReference>
<dbReference type="GO" id="GO:0032543">
    <property type="term" value="P:mitochondrial translation"/>
    <property type="evidence" value="ECO:0007669"/>
    <property type="project" value="InterPro"/>
</dbReference>
<evidence type="ECO:0000256" key="1">
    <source>
        <dbReference type="ARBA" id="ARBA00004173"/>
    </source>
</evidence>
<keyword evidence="10" id="KW-1185">Reference proteome</keyword>
<keyword evidence="3" id="KW-0809">Transit peptide</keyword>
<dbReference type="GO" id="GO:0005739">
    <property type="term" value="C:mitochondrion"/>
    <property type="evidence" value="ECO:0007669"/>
    <property type="project" value="UniProtKB-SubCell"/>
</dbReference>
<organism evidence="9 10">
    <name type="scientific">Coemansia javaensis</name>
    <dbReference type="NCBI Taxonomy" id="2761396"/>
    <lineage>
        <taxon>Eukaryota</taxon>
        <taxon>Fungi</taxon>
        <taxon>Fungi incertae sedis</taxon>
        <taxon>Zoopagomycota</taxon>
        <taxon>Kickxellomycotina</taxon>
        <taxon>Kickxellomycetes</taxon>
        <taxon>Kickxellales</taxon>
        <taxon>Kickxellaceae</taxon>
        <taxon>Coemansia</taxon>
    </lineage>
</organism>
<reference evidence="9" key="1">
    <citation type="submission" date="2022-07" db="EMBL/GenBank/DDBJ databases">
        <title>Phylogenomic reconstructions and comparative analyses of Kickxellomycotina fungi.</title>
        <authorList>
            <person name="Reynolds N.K."/>
            <person name="Stajich J.E."/>
            <person name="Barry K."/>
            <person name="Grigoriev I.V."/>
            <person name="Crous P."/>
            <person name="Smith M.E."/>
        </authorList>
    </citation>
    <scope>NUCLEOTIDE SEQUENCE</scope>
    <source>
        <strain evidence="9">NBRC 105414</strain>
    </source>
</reference>
<evidence type="ECO:0000256" key="5">
    <source>
        <dbReference type="ARBA" id="ARBA00023128"/>
    </source>
</evidence>
<evidence type="ECO:0000313" key="9">
    <source>
        <dbReference type="EMBL" id="KAJ2782913.1"/>
    </source>
</evidence>
<name>A0A9W8HAZ9_9FUNG</name>
<comment type="subcellular location">
    <subcellularLocation>
        <location evidence="1">Mitochondrion</location>
    </subcellularLocation>
</comment>
<keyword evidence="5" id="KW-0496">Mitochondrion</keyword>